<accession>A0A3P8C101</accession>
<organism evidence="3 4">
    <name type="scientific">Heligmosomoides polygyrus</name>
    <name type="common">Parasitic roundworm</name>
    <dbReference type="NCBI Taxonomy" id="6339"/>
    <lineage>
        <taxon>Eukaryota</taxon>
        <taxon>Metazoa</taxon>
        <taxon>Ecdysozoa</taxon>
        <taxon>Nematoda</taxon>
        <taxon>Chromadorea</taxon>
        <taxon>Rhabditida</taxon>
        <taxon>Rhabditina</taxon>
        <taxon>Rhabditomorpha</taxon>
        <taxon>Strongyloidea</taxon>
        <taxon>Heligmosomidae</taxon>
        <taxon>Heligmosomoides</taxon>
    </lineage>
</organism>
<feature type="region of interest" description="Disordered" evidence="1">
    <location>
        <begin position="27"/>
        <end position="48"/>
    </location>
</feature>
<evidence type="ECO:0000313" key="4">
    <source>
        <dbReference type="WBParaSite" id="HPBE_0001857701-mRNA-1"/>
    </source>
</evidence>
<evidence type="ECO:0000256" key="1">
    <source>
        <dbReference type="SAM" id="MobiDB-lite"/>
    </source>
</evidence>
<evidence type="ECO:0000313" key="3">
    <source>
        <dbReference type="Proteomes" id="UP000050761"/>
    </source>
</evidence>
<proteinExistence type="predicted"/>
<keyword evidence="3" id="KW-1185">Reference proteome</keyword>
<name>A0A183G9G0_HELPZ</name>
<reference evidence="4" key="2">
    <citation type="submission" date="2019-09" db="UniProtKB">
        <authorList>
            <consortium name="WormBaseParasite"/>
        </authorList>
    </citation>
    <scope>IDENTIFICATION</scope>
</reference>
<protein>
    <submittedName>
        <fullName evidence="4">Phage major capsid protein</fullName>
    </submittedName>
</protein>
<dbReference type="WBParaSite" id="HPBE_0001857701-mRNA-1">
    <property type="protein sequence ID" value="HPBE_0001857701-mRNA-1"/>
    <property type="gene ID" value="HPBE_0001857701"/>
</dbReference>
<dbReference type="AlphaFoldDB" id="A0A183G9G0"/>
<gene>
    <name evidence="2" type="ORF">HPBE_LOCUS18576</name>
</gene>
<accession>A0A183G9G0</accession>
<dbReference type="Proteomes" id="UP000050761">
    <property type="component" value="Unassembled WGS sequence"/>
</dbReference>
<dbReference type="EMBL" id="UZAH01030778">
    <property type="protein sequence ID" value="VDP12114.1"/>
    <property type="molecule type" value="Genomic_DNA"/>
</dbReference>
<reference evidence="2 3" key="1">
    <citation type="submission" date="2018-11" db="EMBL/GenBank/DDBJ databases">
        <authorList>
            <consortium name="Pathogen Informatics"/>
        </authorList>
    </citation>
    <scope>NUCLEOTIDE SEQUENCE [LARGE SCALE GENOMIC DNA]</scope>
</reference>
<evidence type="ECO:0000313" key="2">
    <source>
        <dbReference type="EMBL" id="VDP12114.1"/>
    </source>
</evidence>
<sequence length="93" mass="9670">MTTIGSVKAQVTKAVKALRASMEEAEKLRTGQVPSNAPAAKSASVSATGRPRIGIATLQLTDEQLALHRDNSQAPSAPMASLNMLPVGQKAFV</sequence>